<accession>A0A7Y3SUB9</accession>
<protein>
    <submittedName>
        <fullName evidence="1">Uncharacterized protein</fullName>
    </submittedName>
</protein>
<dbReference type="EMBL" id="JABEYB010000004">
    <property type="protein sequence ID" value="NNU75501.1"/>
    <property type="molecule type" value="Genomic_DNA"/>
</dbReference>
<evidence type="ECO:0000313" key="2">
    <source>
        <dbReference type="Proteomes" id="UP000531659"/>
    </source>
</evidence>
<reference evidence="1 2" key="1">
    <citation type="submission" date="2020-05" db="EMBL/GenBank/DDBJ databases">
        <title>Complete genome of Clostridium estertheticum subspecies estertheticum, isolated from Vacuum packed lamb meat from New Zealand imported to Switzerland.</title>
        <authorList>
            <person name="Wambui J."/>
            <person name="Stevens M.J.A."/>
            <person name="Stephan R."/>
        </authorList>
    </citation>
    <scope>NUCLEOTIDE SEQUENCE [LARGE SCALE GENOMIC DNA]</scope>
    <source>
        <strain evidence="1 2">CEST001</strain>
    </source>
</reference>
<evidence type="ECO:0000313" key="1">
    <source>
        <dbReference type="EMBL" id="NNU75501.1"/>
    </source>
</evidence>
<name>A0A7Y3SUB9_9CLOT</name>
<dbReference type="Proteomes" id="UP000531659">
    <property type="component" value="Unassembled WGS sequence"/>
</dbReference>
<gene>
    <name evidence="1" type="ORF">HLQ16_06105</name>
</gene>
<dbReference type="AlphaFoldDB" id="A0A7Y3SUB9"/>
<proteinExistence type="predicted"/>
<comment type="caution">
    <text evidence="1">The sequence shown here is derived from an EMBL/GenBank/DDBJ whole genome shotgun (WGS) entry which is preliminary data.</text>
</comment>
<sequence length="119" mass="13654">MYTMELKTNLLIITMSGVMTKEEGISYIEELKKNIKDISPVDYNIVVDSRRLKKISKELSESREQAISLIANTPFKKRYNIMPKDIIATMQGVRAGIVNNEFNNTIFAESYGELLKFKV</sequence>
<organism evidence="1 2">
    <name type="scientific">Clostridium estertheticum</name>
    <dbReference type="NCBI Taxonomy" id="238834"/>
    <lineage>
        <taxon>Bacteria</taxon>
        <taxon>Bacillati</taxon>
        <taxon>Bacillota</taxon>
        <taxon>Clostridia</taxon>
        <taxon>Eubacteriales</taxon>
        <taxon>Clostridiaceae</taxon>
        <taxon>Clostridium</taxon>
    </lineage>
</organism>
<dbReference type="RefSeq" id="WP_171296264.1">
    <property type="nucleotide sequence ID" value="NZ_CP087098.1"/>
</dbReference>